<name>A0A5S9PNM2_9GAMM</name>
<dbReference type="GO" id="GO:0032259">
    <property type="term" value="P:methylation"/>
    <property type="evidence" value="ECO:0007669"/>
    <property type="project" value="UniProtKB-KW"/>
</dbReference>
<dbReference type="EMBL" id="CACSII010000012">
    <property type="protein sequence ID" value="CAA0106098.1"/>
    <property type="molecule type" value="Genomic_DNA"/>
</dbReference>
<keyword evidence="2" id="KW-0489">Methyltransferase</keyword>
<dbReference type="Gene3D" id="3.40.50.150">
    <property type="entry name" value="Vaccinia Virus protein VP39"/>
    <property type="match status" value="1"/>
</dbReference>
<dbReference type="CDD" id="cd02440">
    <property type="entry name" value="AdoMet_MTases"/>
    <property type="match status" value="1"/>
</dbReference>
<dbReference type="OrthoDB" id="323463at2"/>
<feature type="domain" description="Methyltransferase type 12" evidence="1">
    <location>
        <begin position="51"/>
        <end position="143"/>
    </location>
</feature>
<dbReference type="Pfam" id="PF08242">
    <property type="entry name" value="Methyltransf_12"/>
    <property type="match status" value="1"/>
</dbReference>
<keyword evidence="2" id="KW-0830">Ubiquinone</keyword>
<keyword evidence="2" id="KW-0808">Transferase</keyword>
<dbReference type="EC" id="2.1.1.163" evidence="2"/>
<dbReference type="Proteomes" id="UP000434580">
    <property type="component" value="Unassembled WGS sequence"/>
</dbReference>
<accession>A0A5S9PNM2</accession>
<evidence type="ECO:0000313" key="3">
    <source>
        <dbReference type="Proteomes" id="UP000434580"/>
    </source>
</evidence>
<protein>
    <submittedName>
        <fullName evidence="2">Ubiquinone/menaquinone biosynthesis C-methyltransferase UbiE</fullName>
        <ecNumber evidence="2">2.1.1.163</ecNumber>
    </submittedName>
</protein>
<dbReference type="GO" id="GO:0043770">
    <property type="term" value="F:demethylmenaquinone methyltransferase activity"/>
    <property type="evidence" value="ECO:0007669"/>
    <property type="project" value="UniProtKB-EC"/>
</dbReference>
<reference evidence="2 3" key="1">
    <citation type="submission" date="2019-11" db="EMBL/GenBank/DDBJ databases">
        <authorList>
            <person name="Holert J."/>
        </authorList>
    </citation>
    <scope>NUCLEOTIDE SEQUENCE [LARGE SCALE GENOMIC DNA]</scope>
    <source>
        <strain evidence="2">BC5_2</strain>
    </source>
</reference>
<organism evidence="2 3">
    <name type="scientific">BD1-7 clade bacterium</name>
    <dbReference type="NCBI Taxonomy" id="2029982"/>
    <lineage>
        <taxon>Bacteria</taxon>
        <taxon>Pseudomonadati</taxon>
        <taxon>Pseudomonadota</taxon>
        <taxon>Gammaproteobacteria</taxon>
        <taxon>Cellvibrionales</taxon>
        <taxon>Spongiibacteraceae</taxon>
        <taxon>BD1-7 clade</taxon>
    </lineage>
</organism>
<dbReference type="InterPro" id="IPR013217">
    <property type="entry name" value="Methyltransf_12"/>
</dbReference>
<proteinExistence type="predicted"/>
<evidence type="ECO:0000259" key="1">
    <source>
        <dbReference type="Pfam" id="PF08242"/>
    </source>
</evidence>
<gene>
    <name evidence="2" type="primary">ubiE_2</name>
    <name evidence="2" type="ORF">DPBNPPHM_01239</name>
</gene>
<dbReference type="SUPFAM" id="SSF53335">
    <property type="entry name" value="S-adenosyl-L-methionine-dependent methyltransferases"/>
    <property type="match status" value="1"/>
</dbReference>
<dbReference type="InterPro" id="IPR029063">
    <property type="entry name" value="SAM-dependent_MTases_sf"/>
</dbReference>
<evidence type="ECO:0000313" key="2">
    <source>
        <dbReference type="EMBL" id="CAA0106098.1"/>
    </source>
</evidence>
<sequence>MQVLTKRHLYNRQIANHYNKDPFAILQTSRDAALHQLKLARGNTPINTLVDVAVGTANSFTDTEESFHVKNYIGNDISPAMLDIAEDAFPRMTRLCHNAADVHKYLSTEYADVIYMHFVMSYVGDYRKLLTNIKPLLRDDGLISITTSTYQSLPELQDLIETYLPPIHARTKDDYGVPSSREQLVEDLETLGYEVVAQETLKIPLIFRHFREFWNYAYKCGWHIKHKVPVIGEPFNWIVFRLLIAFLQARYPAFRFPQEYTADVAVVLAQKKG</sequence>
<dbReference type="AlphaFoldDB" id="A0A5S9PNM2"/>